<organism evidence="3 4">
    <name type="scientific">Hydrogenimonas thermophila</name>
    <dbReference type="NCBI Taxonomy" id="223786"/>
    <lineage>
        <taxon>Bacteria</taxon>
        <taxon>Pseudomonadati</taxon>
        <taxon>Campylobacterota</taxon>
        <taxon>Epsilonproteobacteria</taxon>
        <taxon>Campylobacterales</taxon>
        <taxon>Hydrogenimonadaceae</taxon>
        <taxon>Hydrogenimonas</taxon>
    </lineage>
</organism>
<dbReference type="AlphaFoldDB" id="A0A1I5SBL6"/>
<keyword evidence="2" id="KW-0732">Signal</keyword>
<feature type="chain" id="PRO_5011504998" evidence="2">
    <location>
        <begin position="23"/>
        <end position="426"/>
    </location>
</feature>
<dbReference type="SUPFAM" id="SSF56935">
    <property type="entry name" value="Porins"/>
    <property type="match status" value="1"/>
</dbReference>
<accession>A0A1I5SBL6</accession>
<dbReference type="EMBL" id="FOXB01000032">
    <property type="protein sequence ID" value="SFP67716.1"/>
    <property type="molecule type" value="Genomic_DNA"/>
</dbReference>
<feature type="coiled-coil region" evidence="1">
    <location>
        <begin position="25"/>
        <end position="52"/>
    </location>
</feature>
<gene>
    <name evidence="3" type="ORF">SAMN05216234_13214</name>
</gene>
<evidence type="ECO:0000313" key="3">
    <source>
        <dbReference type="EMBL" id="SFP67716.1"/>
    </source>
</evidence>
<sequence length="426" mass="47703">MKVKTKATAILFAASLPFSLQAGEVEDLKAQMMQMQKRLAELEKKQKQTAEASATVVEELAALQNEGLFQAVDITKSHSGLGAAASKVYYTQNPLSIGGYGEMYWADSSDKTAITDVYRFVPYIGYKFNDWIVLNTELEFEHGGNEVAVEFMYLDFLLDNNYNIRVGNQLVPMGLVNQRHEPTLFPTVQRPETETLIIPSTWHETGVIVYGELGMPSLTYHLGFINALNVNSDDTKIGNIKWLRNGRWGSSEKAPMGKVAVTGRLDYSSIDGLTVGVSAYYGNGSNRDIDNVNGTSLFIYDLHAIYRYEAVTLKGLFTQAMLDDAEKIGPDAVEEAEGYYLTAEYDIMSHFNNKYRLPIFVQYENYNPVKETVSGIGELDDIENITFGLNFYPHEQVVLKADYQIKDRNDGSDEEETLSVGIGFIF</sequence>
<evidence type="ECO:0000256" key="1">
    <source>
        <dbReference type="SAM" id="Coils"/>
    </source>
</evidence>
<keyword evidence="1" id="KW-0175">Coiled coil</keyword>
<dbReference type="Proteomes" id="UP000199227">
    <property type="component" value="Unassembled WGS sequence"/>
</dbReference>
<proteinExistence type="predicted"/>
<feature type="signal peptide" evidence="2">
    <location>
        <begin position="1"/>
        <end position="22"/>
    </location>
</feature>
<name>A0A1I5SBL6_9BACT</name>
<dbReference type="InterPro" id="IPR023614">
    <property type="entry name" value="Porin_dom_sf"/>
</dbReference>
<dbReference type="InterPro" id="IPR011486">
    <property type="entry name" value="BBP2"/>
</dbReference>
<dbReference type="Gene3D" id="2.40.160.10">
    <property type="entry name" value="Porin"/>
    <property type="match status" value="1"/>
</dbReference>
<keyword evidence="4" id="KW-1185">Reference proteome</keyword>
<dbReference type="STRING" id="223786.SAMN05216234_13214"/>
<dbReference type="RefSeq" id="WP_092913321.1">
    <property type="nucleotide sequence ID" value="NZ_FOXB01000032.1"/>
</dbReference>
<evidence type="ECO:0000313" key="4">
    <source>
        <dbReference type="Proteomes" id="UP000199227"/>
    </source>
</evidence>
<reference evidence="3 4" key="1">
    <citation type="submission" date="2016-10" db="EMBL/GenBank/DDBJ databases">
        <authorList>
            <person name="de Groot N.N."/>
        </authorList>
    </citation>
    <scope>NUCLEOTIDE SEQUENCE [LARGE SCALE GENOMIC DNA]</scope>
    <source>
        <strain evidence="3 4">EP1-55-1</strain>
    </source>
</reference>
<dbReference type="Pfam" id="PF07642">
    <property type="entry name" value="BBP2"/>
    <property type="match status" value="1"/>
</dbReference>
<dbReference type="OrthoDB" id="9768080at2"/>
<evidence type="ECO:0000256" key="2">
    <source>
        <dbReference type="SAM" id="SignalP"/>
    </source>
</evidence>
<protein>
    <submittedName>
        <fullName evidence="3">Putative beta-barrel porin-2, OmpL-like. bbp2</fullName>
    </submittedName>
</protein>